<evidence type="ECO:0000313" key="3">
    <source>
        <dbReference type="Proteomes" id="UP000028582"/>
    </source>
</evidence>
<gene>
    <name evidence="2" type="ORF">F444_15175</name>
</gene>
<dbReference type="EMBL" id="ANJA01002806">
    <property type="protein sequence ID" value="ETO67940.1"/>
    <property type="molecule type" value="Genomic_DNA"/>
</dbReference>
<proteinExistence type="predicted"/>
<feature type="region of interest" description="Disordered" evidence="1">
    <location>
        <begin position="40"/>
        <end position="59"/>
    </location>
</feature>
<dbReference type="Proteomes" id="UP000028582">
    <property type="component" value="Unassembled WGS sequence"/>
</dbReference>
<reference evidence="2 3" key="1">
    <citation type="submission" date="2013-11" db="EMBL/GenBank/DDBJ databases">
        <title>The Genome Sequence of Phytophthora parasitica P1976.</title>
        <authorList>
            <consortium name="The Broad Institute Genomics Platform"/>
            <person name="Russ C."/>
            <person name="Tyler B."/>
            <person name="Panabieres F."/>
            <person name="Shan W."/>
            <person name="Tripathy S."/>
            <person name="Grunwald N."/>
            <person name="Machado M."/>
            <person name="Johnson C.S."/>
            <person name="Walker B."/>
            <person name="Young S."/>
            <person name="Zeng Q."/>
            <person name="Gargeya S."/>
            <person name="Fitzgerald M."/>
            <person name="Haas B."/>
            <person name="Abouelleil A."/>
            <person name="Allen A.W."/>
            <person name="Alvarado L."/>
            <person name="Arachchi H.M."/>
            <person name="Berlin A.M."/>
            <person name="Chapman S.B."/>
            <person name="Gainer-Dewar J."/>
            <person name="Goldberg J."/>
            <person name="Griggs A."/>
            <person name="Gujja S."/>
            <person name="Hansen M."/>
            <person name="Howarth C."/>
            <person name="Imamovic A."/>
            <person name="Ireland A."/>
            <person name="Larimer J."/>
            <person name="McCowan C."/>
            <person name="Murphy C."/>
            <person name="Pearson M."/>
            <person name="Poon T.W."/>
            <person name="Priest M."/>
            <person name="Roberts A."/>
            <person name="Saif S."/>
            <person name="Shea T."/>
            <person name="Sisk P."/>
            <person name="Sykes S."/>
            <person name="Wortman J."/>
            <person name="Nusbaum C."/>
            <person name="Birren B."/>
        </authorList>
    </citation>
    <scope>NUCLEOTIDE SEQUENCE [LARGE SCALE GENOMIC DNA]</scope>
    <source>
        <strain evidence="2 3">P1976</strain>
    </source>
</reference>
<sequence>MAAILCRAVENNTAVQDAVQQVTTDSLKCLARNTRRSYEPEQRGFKLPTLRTRGHATGEDYDANETKRCYSDLLSGSPMTKKSLKSGGPYW</sequence>
<evidence type="ECO:0000256" key="1">
    <source>
        <dbReference type="SAM" id="MobiDB-lite"/>
    </source>
</evidence>
<dbReference type="AlphaFoldDB" id="A0A080ZMS9"/>
<accession>A0A080ZMS9</accession>
<comment type="caution">
    <text evidence="2">The sequence shown here is derived from an EMBL/GenBank/DDBJ whole genome shotgun (WGS) entry which is preliminary data.</text>
</comment>
<evidence type="ECO:0000313" key="2">
    <source>
        <dbReference type="EMBL" id="ETO67940.1"/>
    </source>
</evidence>
<protein>
    <submittedName>
        <fullName evidence="2">Uncharacterized protein</fullName>
    </submittedName>
</protein>
<organism evidence="2 3">
    <name type="scientific">Phytophthora nicotianae P1976</name>
    <dbReference type="NCBI Taxonomy" id="1317066"/>
    <lineage>
        <taxon>Eukaryota</taxon>
        <taxon>Sar</taxon>
        <taxon>Stramenopiles</taxon>
        <taxon>Oomycota</taxon>
        <taxon>Peronosporomycetes</taxon>
        <taxon>Peronosporales</taxon>
        <taxon>Peronosporaceae</taxon>
        <taxon>Phytophthora</taxon>
    </lineage>
</organism>
<name>A0A080ZMS9_PHYNI</name>